<keyword evidence="9" id="KW-0378">Hydrolase</keyword>
<dbReference type="Ensembl" id="ENSCMIT00000011255.1">
    <property type="protein sequence ID" value="ENSCMIP00000010977.1"/>
    <property type="gene ID" value="ENSCMIG00000005760.1"/>
</dbReference>
<feature type="binding site" evidence="23">
    <location>
        <position position="68"/>
    </location>
    <ligand>
        <name>Mg(2+)</name>
        <dbReference type="ChEBI" id="CHEBI:18420"/>
    </ligand>
</feature>
<dbReference type="FunCoup" id="A0A4W3H723">
    <property type="interactions" value="259"/>
</dbReference>
<dbReference type="InterPro" id="IPR036412">
    <property type="entry name" value="HAD-like_sf"/>
</dbReference>
<evidence type="ECO:0000256" key="4">
    <source>
        <dbReference type="ARBA" id="ARBA00011738"/>
    </source>
</evidence>
<evidence type="ECO:0000256" key="11">
    <source>
        <dbReference type="ARBA" id="ARBA00023136"/>
    </source>
</evidence>
<evidence type="ECO:0000256" key="18">
    <source>
        <dbReference type="ARBA" id="ARBA00049369"/>
    </source>
</evidence>
<reference evidence="24" key="4">
    <citation type="submission" date="2025-08" db="UniProtKB">
        <authorList>
            <consortium name="Ensembl"/>
        </authorList>
    </citation>
    <scope>IDENTIFICATION</scope>
</reference>
<evidence type="ECO:0000256" key="22">
    <source>
        <dbReference type="PIRSR" id="PIRSR000915-2"/>
    </source>
</evidence>
<keyword evidence="8 23" id="KW-0479">Metal-binding</keyword>
<comment type="cofactor">
    <cofactor evidence="23">
        <name>Mg(2+)</name>
        <dbReference type="ChEBI" id="CHEBI:18420"/>
    </cofactor>
    <text evidence="23">Divalent metal ions. Mg(2+) is the most effective.</text>
</comment>
<dbReference type="OMA" id="PPMHRET"/>
<comment type="subunit">
    <text evidence="4">Homodimer.</text>
</comment>
<keyword evidence="12" id="KW-0119">Carbohydrate metabolism</keyword>
<dbReference type="SUPFAM" id="SSF56784">
    <property type="entry name" value="HAD-like"/>
    <property type="match status" value="1"/>
</dbReference>
<protein>
    <recommendedName>
        <fullName evidence="14">Glycerol-3-phosphate phosphatase</fullName>
        <ecNumber evidence="13">3.1.3.21</ecNumber>
        <ecNumber evidence="5">3.1.3.48</ecNumber>
    </recommendedName>
    <alternativeName>
        <fullName evidence="16">Aspartate-based ubiquitous Mg(2+)-dependent phosphatase</fullName>
    </alternativeName>
    <alternativeName>
        <fullName evidence="15">Phosphoglycolate phosphatase</fullName>
    </alternativeName>
</protein>
<dbReference type="Gene3D" id="3.40.50.1000">
    <property type="entry name" value="HAD superfamily/HAD-like"/>
    <property type="match status" value="2"/>
</dbReference>
<accession>A0A4W3H723</accession>
<evidence type="ECO:0000256" key="8">
    <source>
        <dbReference type="ARBA" id="ARBA00022723"/>
    </source>
</evidence>
<evidence type="ECO:0000256" key="21">
    <source>
        <dbReference type="PIRSR" id="PIRSR000915-1"/>
    </source>
</evidence>
<keyword evidence="25" id="KW-1185">Reference proteome</keyword>
<reference evidence="25" key="2">
    <citation type="journal article" date="2007" name="PLoS Biol.">
        <title>Survey sequencing and comparative analysis of the elephant shark (Callorhinchus milii) genome.</title>
        <authorList>
            <person name="Venkatesh B."/>
            <person name="Kirkness E.F."/>
            <person name="Loh Y.H."/>
            <person name="Halpern A.L."/>
            <person name="Lee A.P."/>
            <person name="Johnson J."/>
            <person name="Dandona N."/>
            <person name="Viswanathan L.D."/>
            <person name="Tay A."/>
            <person name="Venter J.C."/>
            <person name="Strausberg R.L."/>
            <person name="Brenner S."/>
        </authorList>
    </citation>
    <scope>NUCLEOTIDE SEQUENCE [LARGE SCALE GENOMIC DNA]</scope>
</reference>
<evidence type="ECO:0000256" key="5">
    <source>
        <dbReference type="ARBA" id="ARBA00013064"/>
    </source>
</evidence>
<evidence type="ECO:0000256" key="13">
    <source>
        <dbReference type="ARBA" id="ARBA00038981"/>
    </source>
</evidence>
<feature type="active site" description="Proton donor" evidence="21">
    <location>
        <position position="70"/>
    </location>
</feature>
<dbReference type="Proteomes" id="UP000314986">
    <property type="component" value="Unassembled WGS sequence"/>
</dbReference>
<dbReference type="EC" id="3.1.3.48" evidence="5"/>
<dbReference type="PANTHER" id="PTHR19288">
    <property type="entry name" value="4-NITROPHENYLPHOSPHATASE-RELATED"/>
    <property type="match status" value="1"/>
</dbReference>
<evidence type="ECO:0000313" key="24">
    <source>
        <dbReference type="Ensembl" id="ENSCMIP00000010977.1"/>
    </source>
</evidence>
<dbReference type="AlphaFoldDB" id="A0A4W3H723"/>
<comment type="catalytic activity">
    <reaction evidence="19">
        <text>O-phospho-L-tyrosyl-[protein] + H2O = L-tyrosyl-[protein] + phosphate</text>
        <dbReference type="Rhea" id="RHEA:10684"/>
        <dbReference type="Rhea" id="RHEA-COMP:10136"/>
        <dbReference type="Rhea" id="RHEA-COMP:20101"/>
        <dbReference type="ChEBI" id="CHEBI:15377"/>
        <dbReference type="ChEBI" id="CHEBI:43474"/>
        <dbReference type="ChEBI" id="CHEBI:46858"/>
        <dbReference type="ChEBI" id="CHEBI:61978"/>
        <dbReference type="EC" id="3.1.3.48"/>
    </reaction>
</comment>
<evidence type="ECO:0000256" key="1">
    <source>
        <dbReference type="ARBA" id="ARBA00004202"/>
    </source>
</evidence>
<dbReference type="NCBIfam" id="TIGR01460">
    <property type="entry name" value="HAD-SF-IIA"/>
    <property type="match status" value="1"/>
</dbReference>
<dbReference type="PIRSF" id="PIRSF000915">
    <property type="entry name" value="PGP-type_phosphatase"/>
    <property type="match status" value="1"/>
</dbReference>
<sequence>MSDTEAARCSAYWELQFTGDRRRARVPEGREKALDLRPQSVMAAAECRLLSGPEASAVLEAADTLLFDCDGVIWRGEAAIPGAAQLINRLQERGKRVLYMTNNSTKTRAMYTDKLRGLGFRAETQDVFATAFCSALYLQQKPAQRGKVYVLGAEAVSEELRSLGIACIGPGPDPLCGAMGDWAALPRDSDVGAVLVAFDPHFSYMKLVRAAAYLRDPGCRFLATNTDTRLPLEAGAAIPGTGCLVRAVEAAAQRTATVIGKPSAFMFRCAAERFGLDPARTIMVGDRLDTDILLGTNCGLRTILTLTGVSTLQEAESHRDSGEADRRRLVPDYYVHSVADLLPALD</sequence>
<reference evidence="25" key="3">
    <citation type="journal article" date="2014" name="Nature">
        <title>Elephant shark genome provides unique insights into gnathostome evolution.</title>
        <authorList>
            <consortium name="International Elephant Shark Genome Sequencing Consortium"/>
            <person name="Venkatesh B."/>
            <person name="Lee A.P."/>
            <person name="Ravi V."/>
            <person name="Maurya A.K."/>
            <person name="Lian M.M."/>
            <person name="Swann J.B."/>
            <person name="Ohta Y."/>
            <person name="Flajnik M.F."/>
            <person name="Sutoh Y."/>
            <person name="Kasahara M."/>
            <person name="Hoon S."/>
            <person name="Gangu V."/>
            <person name="Roy S.W."/>
            <person name="Irimia M."/>
            <person name="Korzh V."/>
            <person name="Kondrychyn I."/>
            <person name="Lim Z.W."/>
            <person name="Tay B.H."/>
            <person name="Tohari S."/>
            <person name="Kong K.W."/>
            <person name="Ho S."/>
            <person name="Lorente-Galdos B."/>
            <person name="Quilez J."/>
            <person name="Marques-Bonet T."/>
            <person name="Raney B.J."/>
            <person name="Ingham P.W."/>
            <person name="Tay A."/>
            <person name="Hillier L.W."/>
            <person name="Minx P."/>
            <person name="Boehm T."/>
            <person name="Wilson R.K."/>
            <person name="Brenner S."/>
            <person name="Warren W.C."/>
        </authorList>
    </citation>
    <scope>NUCLEOTIDE SEQUENCE [LARGE SCALE GENOMIC DNA]</scope>
</reference>
<evidence type="ECO:0000313" key="25">
    <source>
        <dbReference type="Proteomes" id="UP000314986"/>
    </source>
</evidence>
<feature type="active site" description="Nucleophile" evidence="21">
    <location>
        <position position="68"/>
    </location>
</feature>
<comment type="catalytic activity">
    <reaction evidence="18">
        <text>sn-glycerol 1-phosphate + H2O = glycerol + phosphate</text>
        <dbReference type="Rhea" id="RHEA:46084"/>
        <dbReference type="ChEBI" id="CHEBI:15377"/>
        <dbReference type="ChEBI" id="CHEBI:17754"/>
        <dbReference type="ChEBI" id="CHEBI:43474"/>
        <dbReference type="ChEBI" id="CHEBI:57685"/>
        <dbReference type="EC" id="3.1.3.21"/>
    </reaction>
</comment>
<dbReference type="GO" id="GO:0005886">
    <property type="term" value="C:plasma membrane"/>
    <property type="evidence" value="ECO:0007669"/>
    <property type="project" value="UniProtKB-SubCell"/>
</dbReference>
<keyword evidence="7" id="KW-0963">Cytoplasm</keyword>
<organism evidence="24 25">
    <name type="scientific">Callorhinchus milii</name>
    <name type="common">Ghost shark</name>
    <dbReference type="NCBI Taxonomy" id="7868"/>
    <lineage>
        <taxon>Eukaryota</taxon>
        <taxon>Metazoa</taxon>
        <taxon>Chordata</taxon>
        <taxon>Craniata</taxon>
        <taxon>Vertebrata</taxon>
        <taxon>Chondrichthyes</taxon>
        <taxon>Holocephali</taxon>
        <taxon>Chimaeriformes</taxon>
        <taxon>Callorhinchidae</taxon>
        <taxon>Callorhinchus</taxon>
    </lineage>
</organism>
<comment type="subcellular location">
    <subcellularLocation>
        <location evidence="1">Cell membrane</location>
        <topology evidence="1">Peripheral membrane protein</topology>
    </subcellularLocation>
    <subcellularLocation>
        <location evidence="2">Cytoplasm</location>
        <location evidence="2">Cytosol</location>
    </subcellularLocation>
</comment>
<dbReference type="InterPro" id="IPR006357">
    <property type="entry name" value="HAD-SF_hydro_IIA"/>
</dbReference>
<dbReference type="GeneTree" id="ENSGT00940000160577"/>
<dbReference type="FunFam" id="3.40.50.1000:FF:000163">
    <property type="entry name" value="Pyridoxal phosphate phosphatase"/>
    <property type="match status" value="1"/>
</dbReference>
<reference evidence="25" key="1">
    <citation type="journal article" date="2006" name="Science">
        <title>Ancient noncoding elements conserved in the human genome.</title>
        <authorList>
            <person name="Venkatesh B."/>
            <person name="Kirkness E.F."/>
            <person name="Loh Y.H."/>
            <person name="Halpern A.L."/>
            <person name="Lee A.P."/>
            <person name="Johnson J."/>
            <person name="Dandona N."/>
            <person name="Viswanathan L.D."/>
            <person name="Tay A."/>
            <person name="Venter J.C."/>
            <person name="Strausberg R.L."/>
            <person name="Brenner S."/>
        </authorList>
    </citation>
    <scope>NUCLEOTIDE SEQUENCE [LARGE SCALE GENOMIC DNA]</scope>
</reference>
<proteinExistence type="inferred from homology"/>
<evidence type="ECO:0000256" key="20">
    <source>
        <dbReference type="ARBA" id="ARBA00057228"/>
    </source>
</evidence>
<evidence type="ECO:0000256" key="12">
    <source>
        <dbReference type="ARBA" id="ARBA00023277"/>
    </source>
</evidence>
<evidence type="ECO:0000256" key="9">
    <source>
        <dbReference type="ARBA" id="ARBA00022801"/>
    </source>
</evidence>
<keyword evidence="10 23" id="KW-0460">Magnesium</keyword>
<reference evidence="24" key="5">
    <citation type="submission" date="2025-09" db="UniProtKB">
        <authorList>
            <consortium name="Ensembl"/>
        </authorList>
    </citation>
    <scope>IDENTIFICATION</scope>
</reference>
<keyword evidence="11" id="KW-0472">Membrane</keyword>
<dbReference type="InParanoid" id="A0A4W3H723"/>
<dbReference type="GO" id="GO:0046872">
    <property type="term" value="F:metal ion binding"/>
    <property type="evidence" value="ECO:0007669"/>
    <property type="project" value="UniProtKB-KW"/>
</dbReference>
<dbReference type="STRING" id="7868.ENSCMIP00000010977"/>
<evidence type="ECO:0000256" key="15">
    <source>
        <dbReference type="ARBA" id="ARBA00042278"/>
    </source>
</evidence>
<evidence type="ECO:0000256" key="7">
    <source>
        <dbReference type="ARBA" id="ARBA00022490"/>
    </source>
</evidence>
<feature type="binding site" evidence="23">
    <location>
        <position position="70"/>
    </location>
    <ligand>
        <name>Mg(2+)</name>
        <dbReference type="ChEBI" id="CHEBI:18420"/>
    </ligand>
</feature>
<evidence type="ECO:0000256" key="19">
    <source>
        <dbReference type="ARBA" id="ARBA00051722"/>
    </source>
</evidence>
<dbReference type="InterPro" id="IPR023214">
    <property type="entry name" value="HAD_sf"/>
</dbReference>
<name>A0A4W3H723_CALMI</name>
<evidence type="ECO:0000256" key="17">
    <source>
        <dbReference type="ARBA" id="ARBA00048354"/>
    </source>
</evidence>
<evidence type="ECO:0000256" key="10">
    <source>
        <dbReference type="ARBA" id="ARBA00022842"/>
    </source>
</evidence>
<evidence type="ECO:0000256" key="14">
    <source>
        <dbReference type="ARBA" id="ARBA00039737"/>
    </source>
</evidence>
<comment type="catalytic activity">
    <reaction evidence="17">
        <text>sn-glycerol 3-phosphate + H2O = glycerol + phosphate</text>
        <dbReference type="Rhea" id="RHEA:66372"/>
        <dbReference type="ChEBI" id="CHEBI:15377"/>
        <dbReference type="ChEBI" id="CHEBI:17754"/>
        <dbReference type="ChEBI" id="CHEBI:43474"/>
        <dbReference type="ChEBI" id="CHEBI:57597"/>
        <dbReference type="EC" id="3.1.3.21"/>
    </reaction>
</comment>
<keyword evidence="6" id="KW-1003">Cell membrane</keyword>
<dbReference type="GO" id="GO:0005829">
    <property type="term" value="C:cytosol"/>
    <property type="evidence" value="ECO:0007669"/>
    <property type="project" value="UniProtKB-SubCell"/>
</dbReference>
<dbReference type="KEGG" id="cmk:103178671"/>
<dbReference type="RefSeq" id="XP_007891714.1">
    <property type="nucleotide sequence ID" value="XM_007893523.2"/>
</dbReference>
<dbReference type="InterPro" id="IPR006349">
    <property type="entry name" value="PGP_euk"/>
</dbReference>
<evidence type="ECO:0000256" key="23">
    <source>
        <dbReference type="PIRSR" id="PIRSR000915-3"/>
    </source>
</evidence>
<dbReference type="Pfam" id="PF13242">
    <property type="entry name" value="Hydrolase_like"/>
    <property type="match status" value="1"/>
</dbReference>
<dbReference type="EC" id="3.1.3.21" evidence="13"/>
<dbReference type="GO" id="GO:0004725">
    <property type="term" value="F:protein tyrosine phosphatase activity"/>
    <property type="evidence" value="ECO:0007669"/>
    <property type="project" value="UniProtKB-EC"/>
</dbReference>
<dbReference type="GeneID" id="103178671"/>
<dbReference type="NCBIfam" id="TIGR01452">
    <property type="entry name" value="PGP_euk"/>
    <property type="match status" value="1"/>
</dbReference>
<evidence type="ECO:0000256" key="3">
    <source>
        <dbReference type="ARBA" id="ARBA00006171"/>
    </source>
</evidence>
<dbReference type="Pfam" id="PF13344">
    <property type="entry name" value="Hydrolase_6"/>
    <property type="match status" value="1"/>
</dbReference>
<dbReference type="OrthoDB" id="413953at2759"/>
<comment type="similarity">
    <text evidence="3">Belongs to the HAD-like hydrolase superfamily. CbbY/CbbZ/Gph/YieH family.</text>
</comment>
<evidence type="ECO:0000256" key="6">
    <source>
        <dbReference type="ARBA" id="ARBA00022475"/>
    </source>
</evidence>
<evidence type="ECO:0000256" key="2">
    <source>
        <dbReference type="ARBA" id="ARBA00004514"/>
    </source>
</evidence>
<gene>
    <name evidence="24" type="primary">LOC103178671</name>
</gene>
<feature type="binding site" evidence="23">
    <location>
        <position position="286"/>
    </location>
    <ligand>
        <name>Mg(2+)</name>
        <dbReference type="ChEBI" id="CHEBI:18420"/>
    </ligand>
</feature>
<evidence type="ECO:0000256" key="16">
    <source>
        <dbReference type="ARBA" id="ARBA00042942"/>
    </source>
</evidence>
<comment type="function">
    <text evidence="20">Glycerol-3-phosphate phosphatase hydrolyzing glycerol-3-phosphate into glycerol. Thereby, regulates the cellular levels of glycerol-3-phosphate a metabolic intermediate of glucose, lipid and energy metabolism. Was also shown to have a 2-phosphoglycolate phosphatase activity and a tyrosine-protein phosphatase activity. However, their physiological relevance is unclear. In vitro, also has a phosphatase activity toward ADP, ATP, GDP and GTP.</text>
</comment>
<dbReference type="PANTHER" id="PTHR19288:SF92">
    <property type="entry name" value="GLYCEROL-3-PHOSPHATE PHOSPHATASE"/>
    <property type="match status" value="1"/>
</dbReference>
<feature type="binding site" evidence="22">
    <location>
        <position position="261"/>
    </location>
    <ligand>
        <name>substrate</name>
    </ligand>
</feature>
<dbReference type="GO" id="GO:0043136">
    <property type="term" value="F:sn-glycerol 3-phosphatase activity"/>
    <property type="evidence" value="ECO:0007669"/>
    <property type="project" value="TreeGrafter"/>
</dbReference>